<feature type="region of interest" description="Disordered" evidence="13">
    <location>
        <begin position="22"/>
        <end position="45"/>
    </location>
</feature>
<evidence type="ECO:0000256" key="12">
    <source>
        <dbReference type="SAM" id="Coils"/>
    </source>
</evidence>
<protein>
    <recommendedName>
        <fullName evidence="11">Homeobox-leucine zipper protein</fullName>
    </recommendedName>
    <alternativeName>
        <fullName evidence="11">HD-ZIP protein</fullName>
    </alternativeName>
    <alternativeName>
        <fullName evidence="11">Homeodomain transcription factor</fullName>
    </alternativeName>
</protein>
<evidence type="ECO:0000256" key="6">
    <source>
        <dbReference type="ARBA" id="ARBA00023242"/>
    </source>
</evidence>
<evidence type="ECO:0000256" key="10">
    <source>
        <dbReference type="RuleBase" id="RU000682"/>
    </source>
</evidence>
<dbReference type="InterPro" id="IPR000047">
    <property type="entry name" value="HTH_motif"/>
</dbReference>
<dbReference type="GO" id="GO:0045893">
    <property type="term" value="P:positive regulation of DNA-templated transcription"/>
    <property type="evidence" value="ECO:0007669"/>
    <property type="project" value="TreeGrafter"/>
</dbReference>
<evidence type="ECO:0000256" key="3">
    <source>
        <dbReference type="ARBA" id="ARBA00023125"/>
    </source>
</evidence>
<dbReference type="InterPro" id="IPR045224">
    <property type="entry name" value="HDZip_class_I_plant"/>
</dbReference>
<feature type="compositionally biased region" description="Polar residues" evidence="13">
    <location>
        <begin position="249"/>
        <end position="261"/>
    </location>
</feature>
<dbReference type="EMBL" id="CAJGYO010000001">
    <property type="protein sequence ID" value="CAD6205102.1"/>
    <property type="molecule type" value="Genomic_DNA"/>
</dbReference>
<dbReference type="FunFam" id="1.10.10.60:FF:000200">
    <property type="entry name" value="Homeobox-leucine zipper protein ATHB-13"/>
    <property type="match status" value="1"/>
</dbReference>
<keyword evidence="12" id="KW-0175">Coiled coil</keyword>
<dbReference type="OrthoDB" id="6159439at2759"/>
<dbReference type="GO" id="GO:0005634">
    <property type="term" value="C:nucleus"/>
    <property type="evidence" value="ECO:0007669"/>
    <property type="project" value="UniProtKB-SubCell"/>
</dbReference>
<dbReference type="PANTHER" id="PTHR24326">
    <property type="entry name" value="HOMEOBOX-LEUCINE ZIPPER PROTEIN"/>
    <property type="match status" value="1"/>
</dbReference>
<keyword evidence="4 9" id="KW-0371">Homeobox</keyword>
<evidence type="ECO:0000259" key="14">
    <source>
        <dbReference type="PROSITE" id="PS50071"/>
    </source>
</evidence>
<dbReference type="SUPFAM" id="SSF46689">
    <property type="entry name" value="Homeodomain-like"/>
    <property type="match status" value="1"/>
</dbReference>
<keyword evidence="5 11" id="KW-0804">Transcription</keyword>
<evidence type="ECO:0000313" key="15">
    <source>
        <dbReference type="EMBL" id="CAD6205102.1"/>
    </source>
</evidence>
<gene>
    <name evidence="15" type="ORF">NCGR_LOCUS2935</name>
</gene>
<dbReference type="InterPro" id="IPR001356">
    <property type="entry name" value="HD"/>
</dbReference>
<evidence type="ECO:0000256" key="7">
    <source>
        <dbReference type="ARBA" id="ARBA00025748"/>
    </source>
</evidence>
<dbReference type="Proteomes" id="UP000604825">
    <property type="component" value="Unassembled WGS sequence"/>
</dbReference>
<evidence type="ECO:0000256" key="11">
    <source>
        <dbReference type="RuleBase" id="RU369038"/>
    </source>
</evidence>
<keyword evidence="3 9" id="KW-0238">DNA-binding</keyword>
<sequence>MATNGMAPSFFPANFLLQMQQPLHHHQQEHHHHRQHHDGHEHEAAHHLLAPPTPALVSPFLHDFGGAMAAPPPMLAGGGLGGNKQRMYPDGGMGGDDSHLHAAEPQQQDGGGAVSDDGEGSAAAGGGCGGERKRRLSVEQVRTLERSFEVANKLEPERKAQLARALGLQPRQVAIWFQNRRARWKTKQLEKDYDALRRQLDAARAENDALLSHNKKLQAEIMALKGAGGGGRQEAASELINLNVKETEASCSNPSENSSEINLDISRPPQAPPPAADDSPTMNSYRGLPFYASAARADIDQLLHSDHHPSPAAAAPKMELGHGAADDTAPATAGGGGGTFGSLLCGAAVDEQPPFWPWADGHHSSEQTHSSSYICAVAYDLGRHRF</sequence>
<feature type="coiled-coil region" evidence="12">
    <location>
        <begin position="179"/>
        <end position="220"/>
    </location>
</feature>
<comment type="function">
    <text evidence="11">Transcription factor.</text>
</comment>
<organism evidence="15 16">
    <name type="scientific">Miscanthus lutarioriparius</name>
    <dbReference type="NCBI Taxonomy" id="422564"/>
    <lineage>
        <taxon>Eukaryota</taxon>
        <taxon>Viridiplantae</taxon>
        <taxon>Streptophyta</taxon>
        <taxon>Embryophyta</taxon>
        <taxon>Tracheophyta</taxon>
        <taxon>Spermatophyta</taxon>
        <taxon>Magnoliopsida</taxon>
        <taxon>Liliopsida</taxon>
        <taxon>Poales</taxon>
        <taxon>Poaceae</taxon>
        <taxon>PACMAD clade</taxon>
        <taxon>Panicoideae</taxon>
        <taxon>Andropogonodae</taxon>
        <taxon>Andropogoneae</taxon>
        <taxon>Saccharinae</taxon>
        <taxon>Miscanthus</taxon>
    </lineage>
</organism>
<evidence type="ECO:0000256" key="13">
    <source>
        <dbReference type="SAM" id="MobiDB-lite"/>
    </source>
</evidence>
<name>A0A811M8U9_9POAL</name>
<keyword evidence="16" id="KW-1185">Reference proteome</keyword>
<comment type="function">
    <text evidence="8">Probable transcription factor.</text>
</comment>
<dbReference type="InterPro" id="IPR017970">
    <property type="entry name" value="Homeobox_CS"/>
</dbReference>
<feature type="compositionally biased region" description="Basic residues" evidence="13">
    <location>
        <begin position="23"/>
        <end position="37"/>
    </location>
</feature>
<comment type="subcellular location">
    <subcellularLocation>
        <location evidence="1 9 10">Nucleus</location>
    </subcellularLocation>
</comment>
<evidence type="ECO:0000256" key="2">
    <source>
        <dbReference type="ARBA" id="ARBA00023015"/>
    </source>
</evidence>
<dbReference type="AlphaFoldDB" id="A0A811M8U9"/>
<reference evidence="15" key="1">
    <citation type="submission" date="2020-10" db="EMBL/GenBank/DDBJ databases">
        <authorList>
            <person name="Han B."/>
            <person name="Lu T."/>
            <person name="Zhao Q."/>
            <person name="Huang X."/>
            <person name="Zhao Y."/>
        </authorList>
    </citation>
    <scope>NUCLEOTIDE SEQUENCE</scope>
</reference>
<dbReference type="SMART" id="SM00389">
    <property type="entry name" value="HOX"/>
    <property type="match status" value="1"/>
</dbReference>
<dbReference type="Pfam" id="PF00046">
    <property type="entry name" value="Homeodomain"/>
    <property type="match status" value="1"/>
</dbReference>
<feature type="region of interest" description="Disordered" evidence="13">
    <location>
        <begin position="76"/>
        <end position="135"/>
    </location>
</feature>
<dbReference type="Pfam" id="PF02183">
    <property type="entry name" value="HALZ"/>
    <property type="match status" value="1"/>
</dbReference>
<feature type="domain" description="Homeobox" evidence="14">
    <location>
        <begin position="127"/>
        <end position="187"/>
    </location>
</feature>
<evidence type="ECO:0000313" key="16">
    <source>
        <dbReference type="Proteomes" id="UP000604825"/>
    </source>
</evidence>
<accession>A0A811M8U9</accession>
<dbReference type="InterPro" id="IPR009057">
    <property type="entry name" value="Homeodomain-like_sf"/>
</dbReference>
<evidence type="ECO:0000256" key="1">
    <source>
        <dbReference type="ARBA" id="ARBA00004123"/>
    </source>
</evidence>
<dbReference type="GO" id="GO:0000981">
    <property type="term" value="F:DNA-binding transcription factor activity, RNA polymerase II-specific"/>
    <property type="evidence" value="ECO:0007669"/>
    <property type="project" value="UniProtKB-UniRule"/>
</dbReference>
<evidence type="ECO:0000256" key="4">
    <source>
        <dbReference type="ARBA" id="ARBA00023155"/>
    </source>
</evidence>
<dbReference type="PRINTS" id="PR00031">
    <property type="entry name" value="HTHREPRESSR"/>
</dbReference>
<feature type="DNA-binding region" description="Homeobox" evidence="9">
    <location>
        <begin position="129"/>
        <end position="188"/>
    </location>
</feature>
<dbReference type="GO" id="GO:0043565">
    <property type="term" value="F:sequence-specific DNA binding"/>
    <property type="evidence" value="ECO:0007669"/>
    <property type="project" value="InterPro"/>
</dbReference>
<keyword evidence="6 9" id="KW-0539">Nucleus</keyword>
<evidence type="ECO:0000256" key="8">
    <source>
        <dbReference type="ARBA" id="ARBA00037260"/>
    </source>
</evidence>
<dbReference type="CDD" id="cd00086">
    <property type="entry name" value="homeodomain"/>
    <property type="match status" value="1"/>
</dbReference>
<evidence type="ECO:0000256" key="9">
    <source>
        <dbReference type="PROSITE-ProRule" id="PRU00108"/>
    </source>
</evidence>
<dbReference type="Gene3D" id="1.10.10.60">
    <property type="entry name" value="Homeodomain-like"/>
    <property type="match status" value="1"/>
</dbReference>
<keyword evidence="2 11" id="KW-0805">Transcription regulation</keyword>
<dbReference type="InterPro" id="IPR003106">
    <property type="entry name" value="Leu_zip_homeo"/>
</dbReference>
<comment type="similarity">
    <text evidence="7 11">Belongs to the HD-ZIP homeobox family. Class I subfamily.</text>
</comment>
<evidence type="ECO:0000256" key="5">
    <source>
        <dbReference type="ARBA" id="ARBA00023163"/>
    </source>
</evidence>
<proteinExistence type="inferred from homology"/>
<dbReference type="PROSITE" id="PS00027">
    <property type="entry name" value="HOMEOBOX_1"/>
    <property type="match status" value="1"/>
</dbReference>
<dbReference type="PROSITE" id="PS50071">
    <property type="entry name" value="HOMEOBOX_2"/>
    <property type="match status" value="1"/>
</dbReference>
<feature type="region of interest" description="Disordered" evidence="13">
    <location>
        <begin position="248"/>
        <end position="284"/>
    </location>
</feature>
<dbReference type="PANTHER" id="PTHR24326:SF225">
    <property type="entry name" value="HOMEOBOX-LEUCINE ZIPPER PROTEIN HOX23"/>
    <property type="match status" value="1"/>
</dbReference>
<comment type="caution">
    <text evidence="15">The sequence shown here is derived from an EMBL/GenBank/DDBJ whole genome shotgun (WGS) entry which is preliminary data.</text>
</comment>